<dbReference type="Proteomes" id="UP000232323">
    <property type="component" value="Unassembled WGS sequence"/>
</dbReference>
<evidence type="ECO:0000256" key="4">
    <source>
        <dbReference type="ARBA" id="ARBA00022989"/>
    </source>
</evidence>
<feature type="transmembrane region" description="Helical" evidence="6">
    <location>
        <begin position="146"/>
        <end position="170"/>
    </location>
</feature>
<keyword evidence="5 6" id="KW-0472">Membrane</keyword>
<dbReference type="PANTHER" id="PTHR10361">
    <property type="entry name" value="SODIUM-BILE ACID COTRANSPORTER"/>
    <property type="match status" value="1"/>
</dbReference>
<comment type="caution">
    <text evidence="7">The sequence shown here is derived from an EMBL/GenBank/DDBJ whole genome shotgun (WGS) entry which is preliminary data.</text>
</comment>
<keyword evidence="4 6" id="KW-1133">Transmembrane helix</keyword>
<dbReference type="Pfam" id="PF01758">
    <property type="entry name" value="SBF"/>
    <property type="match status" value="1"/>
</dbReference>
<keyword evidence="3 6" id="KW-0812">Transmembrane</keyword>
<feature type="transmembrane region" description="Helical" evidence="6">
    <location>
        <begin position="176"/>
        <end position="199"/>
    </location>
</feature>
<evidence type="ECO:0000256" key="2">
    <source>
        <dbReference type="ARBA" id="ARBA00006528"/>
    </source>
</evidence>
<keyword evidence="8" id="KW-1185">Reference proteome</keyword>
<reference evidence="7 8" key="1">
    <citation type="submission" date="2017-08" db="EMBL/GenBank/DDBJ databases">
        <title>Acidophilic green algal genome provides insights into adaptation to an acidic environment.</title>
        <authorList>
            <person name="Hirooka S."/>
            <person name="Hirose Y."/>
            <person name="Kanesaki Y."/>
            <person name="Higuchi S."/>
            <person name="Fujiwara T."/>
            <person name="Onuma R."/>
            <person name="Era A."/>
            <person name="Ohbayashi R."/>
            <person name="Uzuka A."/>
            <person name="Nozaki H."/>
            <person name="Yoshikawa H."/>
            <person name="Miyagishima S.Y."/>
        </authorList>
    </citation>
    <scope>NUCLEOTIDE SEQUENCE [LARGE SCALE GENOMIC DNA]</scope>
    <source>
        <strain evidence="7 8">NIES-2499</strain>
    </source>
</reference>
<accession>A0A250WRA9</accession>
<name>A0A250WRA9_9CHLO</name>
<feature type="transmembrane region" description="Helical" evidence="6">
    <location>
        <begin position="270"/>
        <end position="289"/>
    </location>
</feature>
<feature type="transmembrane region" description="Helical" evidence="6">
    <location>
        <begin position="301"/>
        <end position="321"/>
    </location>
</feature>
<gene>
    <name evidence="7" type="ORF">CEUSTIGMA_g682.t1</name>
</gene>
<dbReference type="GO" id="GO:0016020">
    <property type="term" value="C:membrane"/>
    <property type="evidence" value="ECO:0007669"/>
    <property type="project" value="UniProtKB-SubCell"/>
</dbReference>
<protein>
    <recommendedName>
        <fullName evidence="9">Bile acid:sodium symporter</fullName>
    </recommendedName>
</protein>
<evidence type="ECO:0000256" key="6">
    <source>
        <dbReference type="SAM" id="Phobius"/>
    </source>
</evidence>
<evidence type="ECO:0000313" key="8">
    <source>
        <dbReference type="Proteomes" id="UP000232323"/>
    </source>
</evidence>
<comment type="subcellular location">
    <subcellularLocation>
        <location evidence="1">Membrane</location>
        <topology evidence="1">Multi-pass membrane protein</topology>
    </subcellularLocation>
</comment>
<organism evidence="7 8">
    <name type="scientific">Chlamydomonas eustigma</name>
    <dbReference type="NCBI Taxonomy" id="1157962"/>
    <lineage>
        <taxon>Eukaryota</taxon>
        <taxon>Viridiplantae</taxon>
        <taxon>Chlorophyta</taxon>
        <taxon>core chlorophytes</taxon>
        <taxon>Chlorophyceae</taxon>
        <taxon>CS clade</taxon>
        <taxon>Chlamydomonadales</taxon>
        <taxon>Chlamydomonadaceae</taxon>
        <taxon>Chlamydomonas</taxon>
    </lineage>
</organism>
<evidence type="ECO:0008006" key="9">
    <source>
        <dbReference type="Google" id="ProtNLM"/>
    </source>
</evidence>
<feature type="transmembrane region" description="Helical" evidence="6">
    <location>
        <begin position="83"/>
        <end position="104"/>
    </location>
</feature>
<dbReference type="PANTHER" id="PTHR10361:SF28">
    <property type="entry name" value="P3 PROTEIN-RELATED"/>
    <property type="match status" value="1"/>
</dbReference>
<dbReference type="InterPro" id="IPR004710">
    <property type="entry name" value="Bilac:Na_transpt"/>
</dbReference>
<feature type="transmembrane region" description="Helical" evidence="6">
    <location>
        <begin position="116"/>
        <end position="134"/>
    </location>
</feature>
<evidence type="ECO:0000256" key="3">
    <source>
        <dbReference type="ARBA" id="ARBA00022692"/>
    </source>
</evidence>
<comment type="similarity">
    <text evidence="2">Belongs to the bile acid:sodium symporter (BASS) (TC 2.A.28) family.</text>
</comment>
<dbReference type="EMBL" id="BEGY01000002">
    <property type="protein sequence ID" value="GAX73229.1"/>
    <property type="molecule type" value="Genomic_DNA"/>
</dbReference>
<sequence length="400" mass="42636">MKTVTRRCASTHLRWKRYFEIRCSLMLRPLKKAYLQFTPPSYSTDWRRHKAGTLSVICHSDSTSNSLGSSDSNFSLETKLSGVANTITNLFPVWVVIAGGLSLVEPTLFTWFKMSYTTTGLAFTMLGMGLTMKVSDFTAVFTKMPALLGLGLSLQFTVMPLLGFVLSRFAGLSPSLAVGMCVLSSCPGGTASNIVSYIARGEMGLSIMMTTASTLAAIIMTPLLTTWLAGTLVPVDPKALFLSTLQVVLAPVVLGAFLNQRYPVTVAKAAKFTPCIATLLIAVIVGSTLGHNAEAAKACGWQLVAAVSTLHGIGFVLGYLISKLFGLSNKIARTNSIEVGMQNATLGAVLAGLHFVDPLVAAPCAVSSCTQSIMGSLIAGYWRATTKEPEEDEGKEMMST</sequence>
<evidence type="ECO:0000313" key="7">
    <source>
        <dbReference type="EMBL" id="GAX73229.1"/>
    </source>
</evidence>
<dbReference type="AlphaFoldDB" id="A0A250WRA9"/>
<dbReference type="GO" id="GO:0009941">
    <property type="term" value="C:chloroplast envelope"/>
    <property type="evidence" value="ECO:0007669"/>
    <property type="project" value="UniProtKB-ARBA"/>
</dbReference>
<proteinExistence type="inferred from homology"/>
<dbReference type="OrthoDB" id="203097at2759"/>
<evidence type="ECO:0000256" key="1">
    <source>
        <dbReference type="ARBA" id="ARBA00004141"/>
    </source>
</evidence>
<dbReference type="InterPro" id="IPR002657">
    <property type="entry name" value="BilAc:Na_symport/Acr3"/>
</dbReference>
<dbReference type="InterPro" id="IPR038770">
    <property type="entry name" value="Na+/solute_symporter_sf"/>
</dbReference>
<dbReference type="Gene3D" id="1.20.1530.20">
    <property type="match status" value="1"/>
</dbReference>
<feature type="transmembrane region" description="Helical" evidence="6">
    <location>
        <begin position="239"/>
        <end position="258"/>
    </location>
</feature>
<feature type="transmembrane region" description="Helical" evidence="6">
    <location>
        <begin position="211"/>
        <end position="233"/>
    </location>
</feature>
<evidence type="ECO:0000256" key="5">
    <source>
        <dbReference type="ARBA" id="ARBA00023136"/>
    </source>
</evidence>